<sequence length="130" mass="15024">MNIRYGISFVCYEHKNKSFPSIKTAYGFEQSFKDESAEFGPPFEFRFFLIKLCTLKCAYRKDLKCECSNELRGSKLLFKKRIRKKLPQSSMKYLMNLPLSESVSIVVVLVKLSLPAVSELSDPSEIRSTF</sequence>
<organism evidence="1 2">
    <name type="scientific">Dermatophagoides pteronyssinus</name>
    <name type="common">European house dust mite</name>
    <dbReference type="NCBI Taxonomy" id="6956"/>
    <lineage>
        <taxon>Eukaryota</taxon>
        <taxon>Metazoa</taxon>
        <taxon>Ecdysozoa</taxon>
        <taxon>Arthropoda</taxon>
        <taxon>Chelicerata</taxon>
        <taxon>Arachnida</taxon>
        <taxon>Acari</taxon>
        <taxon>Acariformes</taxon>
        <taxon>Sarcoptiformes</taxon>
        <taxon>Astigmata</taxon>
        <taxon>Psoroptidia</taxon>
        <taxon>Analgoidea</taxon>
        <taxon>Pyroglyphidae</taxon>
        <taxon>Dermatophagoidinae</taxon>
        <taxon>Dermatophagoides</taxon>
    </lineage>
</organism>
<accession>A0ABQ8JAI1</accession>
<evidence type="ECO:0000313" key="1">
    <source>
        <dbReference type="EMBL" id="KAH9419366.1"/>
    </source>
</evidence>
<comment type="caution">
    <text evidence="1">The sequence shown here is derived from an EMBL/GenBank/DDBJ whole genome shotgun (WGS) entry which is preliminary data.</text>
</comment>
<gene>
    <name evidence="1" type="ORF">DERP_005877</name>
</gene>
<evidence type="ECO:0000313" key="2">
    <source>
        <dbReference type="Proteomes" id="UP000887458"/>
    </source>
</evidence>
<name>A0ABQ8JAI1_DERPT</name>
<reference evidence="1 2" key="1">
    <citation type="journal article" date="2018" name="J. Allergy Clin. Immunol.">
        <title>High-quality assembly of Dermatophagoides pteronyssinus genome and transcriptome reveals a wide range of novel allergens.</title>
        <authorList>
            <person name="Liu X.Y."/>
            <person name="Yang K.Y."/>
            <person name="Wang M.Q."/>
            <person name="Kwok J.S."/>
            <person name="Zeng X."/>
            <person name="Yang Z."/>
            <person name="Xiao X.J."/>
            <person name="Lau C.P."/>
            <person name="Li Y."/>
            <person name="Huang Z.M."/>
            <person name="Ba J.G."/>
            <person name="Yim A.K."/>
            <person name="Ouyang C.Y."/>
            <person name="Ngai S.M."/>
            <person name="Chan T.F."/>
            <person name="Leung E.L."/>
            <person name="Liu L."/>
            <person name="Liu Z.G."/>
            <person name="Tsui S.K."/>
        </authorList>
    </citation>
    <scope>NUCLEOTIDE SEQUENCE [LARGE SCALE GENOMIC DNA]</scope>
    <source>
        <strain evidence="1">Derp</strain>
    </source>
</reference>
<proteinExistence type="predicted"/>
<reference evidence="1 2" key="2">
    <citation type="journal article" date="2022" name="Mol. Biol. Evol.">
        <title>Comparative Genomics Reveals Insights into the Divergent Evolution of Astigmatic Mites and Household Pest Adaptations.</title>
        <authorList>
            <person name="Xiong Q."/>
            <person name="Wan A.T."/>
            <person name="Liu X."/>
            <person name="Fung C.S."/>
            <person name="Xiao X."/>
            <person name="Malainual N."/>
            <person name="Hou J."/>
            <person name="Wang L."/>
            <person name="Wang M."/>
            <person name="Yang K.Y."/>
            <person name="Cui Y."/>
            <person name="Leung E.L."/>
            <person name="Nong W."/>
            <person name="Shin S.K."/>
            <person name="Au S.W."/>
            <person name="Jeong K.Y."/>
            <person name="Chew F.T."/>
            <person name="Hui J.H."/>
            <person name="Leung T.F."/>
            <person name="Tungtrongchitr A."/>
            <person name="Zhong N."/>
            <person name="Liu Z."/>
            <person name="Tsui S.K."/>
        </authorList>
    </citation>
    <scope>NUCLEOTIDE SEQUENCE [LARGE SCALE GENOMIC DNA]</scope>
    <source>
        <strain evidence="1">Derp</strain>
    </source>
</reference>
<protein>
    <submittedName>
        <fullName evidence="1">Uncharacterized protein</fullName>
    </submittedName>
</protein>
<keyword evidence="2" id="KW-1185">Reference proteome</keyword>
<dbReference type="EMBL" id="NJHN03000060">
    <property type="protein sequence ID" value="KAH9419366.1"/>
    <property type="molecule type" value="Genomic_DNA"/>
</dbReference>
<dbReference type="Proteomes" id="UP000887458">
    <property type="component" value="Unassembled WGS sequence"/>
</dbReference>